<evidence type="ECO:0000313" key="3">
    <source>
        <dbReference type="Proteomes" id="UP000252172"/>
    </source>
</evidence>
<keyword evidence="3" id="KW-1185">Reference proteome</keyword>
<reference evidence="2 3" key="1">
    <citation type="submission" date="2018-07" db="EMBL/GenBank/DDBJ databases">
        <title>Chryseobacterium lacus sp. nov., isolated from lake water.</title>
        <authorList>
            <person name="Li C.-M."/>
        </authorList>
    </citation>
    <scope>NUCLEOTIDE SEQUENCE [LARGE SCALE GENOMIC DNA]</scope>
    <source>
        <strain evidence="2 3">YLOS41</strain>
    </source>
</reference>
<comment type="caution">
    <text evidence="2">The sequence shown here is derived from an EMBL/GenBank/DDBJ whole genome shotgun (WGS) entry which is preliminary data.</text>
</comment>
<protein>
    <recommendedName>
        <fullName evidence="1">TPM domain-containing protein</fullName>
    </recommendedName>
</protein>
<dbReference type="OrthoDB" id="9786161at2"/>
<dbReference type="EMBL" id="QPIE01000001">
    <property type="protein sequence ID" value="RCU44982.1"/>
    <property type="molecule type" value="Genomic_DNA"/>
</dbReference>
<dbReference type="Proteomes" id="UP000252172">
    <property type="component" value="Unassembled WGS sequence"/>
</dbReference>
<evidence type="ECO:0000313" key="2">
    <source>
        <dbReference type="EMBL" id="RCU44982.1"/>
    </source>
</evidence>
<dbReference type="Gene3D" id="3.10.310.50">
    <property type="match status" value="1"/>
</dbReference>
<name>A0A368N370_9FLAO</name>
<gene>
    <name evidence="2" type="ORF">DQ356_01880</name>
</gene>
<dbReference type="PANTHER" id="PTHR30373:SF8">
    <property type="entry name" value="BLL7265 PROTEIN"/>
    <property type="match status" value="1"/>
</dbReference>
<dbReference type="PANTHER" id="PTHR30373">
    <property type="entry name" value="UPF0603 PROTEIN YGCG"/>
    <property type="match status" value="1"/>
</dbReference>
<dbReference type="AlphaFoldDB" id="A0A368N370"/>
<feature type="domain" description="TPM" evidence="1">
    <location>
        <begin position="4"/>
        <end position="118"/>
    </location>
</feature>
<accession>A0A368N370</accession>
<sequence>MMSNFLTHRQMASLVEAIQTAENHSSGEIRVHIDSNSEDDNAKTAFEIFRSLNMHKTEERNAVLFHINFDKRYLTIVGDEGIHKKVHQHFWDRMHDEITSAFARGNYFEALEEAILKTGTELKKHFPINGNNPNELSNEISFS</sequence>
<evidence type="ECO:0000259" key="1">
    <source>
        <dbReference type="Pfam" id="PF04536"/>
    </source>
</evidence>
<accession>A0A3R9WN20</accession>
<proteinExistence type="predicted"/>
<dbReference type="InterPro" id="IPR007621">
    <property type="entry name" value="TPM_dom"/>
</dbReference>
<dbReference type="Pfam" id="PF04536">
    <property type="entry name" value="TPM_phosphatase"/>
    <property type="match status" value="1"/>
</dbReference>
<organism evidence="2 3">
    <name type="scientific">Chryseobacterium lacus</name>
    <dbReference type="NCBI Taxonomy" id="2058346"/>
    <lineage>
        <taxon>Bacteria</taxon>
        <taxon>Pseudomonadati</taxon>
        <taxon>Bacteroidota</taxon>
        <taxon>Flavobacteriia</taxon>
        <taxon>Flavobacteriales</taxon>
        <taxon>Weeksellaceae</taxon>
        <taxon>Chryseobacterium group</taxon>
        <taxon>Chryseobacterium</taxon>
    </lineage>
</organism>